<keyword evidence="2" id="KW-1133">Transmembrane helix</keyword>
<name>A0A1I5W3Z6_9FIRM</name>
<dbReference type="Gene3D" id="3.60.21.10">
    <property type="match status" value="1"/>
</dbReference>
<comment type="similarity">
    <text evidence="1">Belongs to the CapA family.</text>
</comment>
<dbReference type="SUPFAM" id="SSF56300">
    <property type="entry name" value="Metallo-dependent phosphatases"/>
    <property type="match status" value="1"/>
</dbReference>
<feature type="transmembrane region" description="Helical" evidence="2">
    <location>
        <begin position="20"/>
        <end position="38"/>
    </location>
</feature>
<keyword evidence="5" id="KW-1185">Reference proteome</keyword>
<dbReference type="EMBL" id="FOXO01000020">
    <property type="protein sequence ID" value="SFQ14474.1"/>
    <property type="molecule type" value="Genomic_DNA"/>
</dbReference>
<organism evidence="4 5">
    <name type="scientific">Butyrivibrio proteoclasticus</name>
    <dbReference type="NCBI Taxonomy" id="43305"/>
    <lineage>
        <taxon>Bacteria</taxon>
        <taxon>Bacillati</taxon>
        <taxon>Bacillota</taxon>
        <taxon>Clostridia</taxon>
        <taxon>Lachnospirales</taxon>
        <taxon>Lachnospiraceae</taxon>
        <taxon>Butyrivibrio</taxon>
    </lineage>
</organism>
<keyword evidence="2" id="KW-0472">Membrane</keyword>
<evidence type="ECO:0000313" key="5">
    <source>
        <dbReference type="Proteomes" id="UP000182624"/>
    </source>
</evidence>
<dbReference type="InterPro" id="IPR019079">
    <property type="entry name" value="Capsule_synth_CapA"/>
</dbReference>
<evidence type="ECO:0000256" key="1">
    <source>
        <dbReference type="ARBA" id="ARBA00005662"/>
    </source>
</evidence>
<dbReference type="PANTHER" id="PTHR33393:SF13">
    <property type="entry name" value="PGA BIOSYNTHESIS PROTEIN CAPA"/>
    <property type="match status" value="1"/>
</dbReference>
<dbReference type="OrthoDB" id="9810906at2"/>
<dbReference type="InterPro" id="IPR052169">
    <property type="entry name" value="CW_Biosynth-Accessory"/>
</dbReference>
<dbReference type="InterPro" id="IPR029052">
    <property type="entry name" value="Metallo-depent_PP-like"/>
</dbReference>
<dbReference type="RefSeq" id="WP_074889561.1">
    <property type="nucleotide sequence ID" value="NZ_FOXO01000020.1"/>
</dbReference>
<dbReference type="Pfam" id="PF09587">
    <property type="entry name" value="PGA_cap"/>
    <property type="match status" value="1"/>
</dbReference>
<reference evidence="5" key="1">
    <citation type="submission" date="2016-10" db="EMBL/GenBank/DDBJ databases">
        <authorList>
            <person name="Varghese N."/>
            <person name="Submissions S."/>
        </authorList>
    </citation>
    <scope>NUCLEOTIDE SEQUENCE [LARGE SCALE GENOMIC DNA]</scope>
    <source>
        <strain evidence="5">P18</strain>
    </source>
</reference>
<keyword evidence="2" id="KW-0812">Transmembrane</keyword>
<dbReference type="AlphaFoldDB" id="A0A1I5W3Z6"/>
<evidence type="ECO:0000256" key="2">
    <source>
        <dbReference type="SAM" id="Phobius"/>
    </source>
</evidence>
<evidence type="ECO:0000259" key="3">
    <source>
        <dbReference type="SMART" id="SM00854"/>
    </source>
</evidence>
<feature type="domain" description="Capsule synthesis protein CapA" evidence="3">
    <location>
        <begin position="102"/>
        <end position="351"/>
    </location>
</feature>
<accession>A0A1I5W3Z6</accession>
<dbReference type="SMART" id="SM00854">
    <property type="entry name" value="PGA_cap"/>
    <property type="match status" value="1"/>
</dbReference>
<dbReference type="PANTHER" id="PTHR33393">
    <property type="entry name" value="POLYGLUTAMINE SYNTHESIS ACCESSORY PROTEIN RV0574C-RELATED"/>
    <property type="match status" value="1"/>
</dbReference>
<dbReference type="Proteomes" id="UP000182624">
    <property type="component" value="Unassembled WGS sequence"/>
</dbReference>
<proteinExistence type="inferred from homology"/>
<gene>
    <name evidence="4" type="ORF">SAMN04487928_12069</name>
</gene>
<sequence>MKNKYSHEKNTNGTSAVRIFLITLSIILIVGIPSLFVIKSINESPEIGEVKLASGWEKIPEAGVVENVVVPEEKQVESELVVLEEDEAYTHVIETASDESVTIGFAGDILFDDNYAVGNAFKNAGNSAEGVVGQSLLEKMRNADIMMVNNEFPYSYGGVPTEGKTYTFRAKPETASILNEMGVDIVGLANNHAYDYGEQALLDTFDTLDSVGVAYAGAGHSIEEASHPVYYITSNGMRIAIICATQIERLDNPDTKGATDSTPGVFRCLDDTLLLEKVREAREKNAYVIVFIHWGTESTSEIDYLQADQAKEIVDAGANLIIGAHPHVLQKIDYVNGVPVIYSLGNYIFNSKTQDTGMILTTIHNDGVVNIQFIPAIQSGCSVYEPSDEERLRILNEMAGMSPGITLDTNGYITKR</sequence>
<evidence type="ECO:0000313" key="4">
    <source>
        <dbReference type="EMBL" id="SFQ14474.1"/>
    </source>
</evidence>
<dbReference type="CDD" id="cd07381">
    <property type="entry name" value="MPP_CapA"/>
    <property type="match status" value="1"/>
</dbReference>
<protein>
    <submittedName>
        <fullName evidence="4">Poly-gamma-glutamate synthesis protein (Capsule biosynthesis protein)</fullName>
    </submittedName>
</protein>